<dbReference type="Proteomes" id="UP001526147">
    <property type="component" value="Unassembled WGS sequence"/>
</dbReference>
<dbReference type="InterPro" id="IPR017946">
    <property type="entry name" value="PLC-like_Pdiesterase_TIM-brl"/>
</dbReference>
<evidence type="ECO:0000259" key="1">
    <source>
        <dbReference type="PROSITE" id="PS51704"/>
    </source>
</evidence>
<dbReference type="SUPFAM" id="SSF51695">
    <property type="entry name" value="PLC-like phosphodiesterases"/>
    <property type="match status" value="1"/>
</dbReference>
<dbReference type="InterPro" id="IPR030395">
    <property type="entry name" value="GP_PDE_dom"/>
</dbReference>
<dbReference type="Pfam" id="PF03009">
    <property type="entry name" value="GDPD"/>
    <property type="match status" value="1"/>
</dbReference>
<gene>
    <name evidence="2" type="ORF">OIH86_21395</name>
</gene>
<reference evidence="2 3" key="1">
    <citation type="submission" date="2022-10" db="EMBL/GenBank/DDBJ databases">
        <title>Draft genome assembly of moderately radiation resistant bacterium Metabacillus halosaccharovorans.</title>
        <authorList>
            <person name="Pal S."/>
            <person name="Gopinathan A."/>
        </authorList>
    </citation>
    <scope>NUCLEOTIDE SEQUENCE [LARGE SCALE GENOMIC DNA]</scope>
    <source>
        <strain evidence="2 3">VITHBRA001</strain>
    </source>
</reference>
<dbReference type="PANTHER" id="PTHR46211:SF1">
    <property type="entry name" value="GLYCEROPHOSPHODIESTER PHOSPHODIESTERASE, CYTOPLASMIC"/>
    <property type="match status" value="1"/>
</dbReference>
<dbReference type="EMBL" id="JAOYEY010000050">
    <property type="protein sequence ID" value="MCV9888207.1"/>
    <property type="molecule type" value="Genomic_DNA"/>
</dbReference>
<dbReference type="Gene3D" id="3.20.20.190">
    <property type="entry name" value="Phosphatidylinositol (PI) phosphodiesterase"/>
    <property type="match status" value="1"/>
</dbReference>
<evidence type="ECO:0000313" key="3">
    <source>
        <dbReference type="Proteomes" id="UP001526147"/>
    </source>
</evidence>
<name>A0ABT3DNM3_9BACI</name>
<keyword evidence="3" id="KW-1185">Reference proteome</keyword>
<comment type="caution">
    <text evidence="2">The sequence shown here is derived from an EMBL/GenBank/DDBJ whole genome shotgun (WGS) entry which is preliminary data.</text>
</comment>
<dbReference type="RefSeq" id="WP_264144374.1">
    <property type="nucleotide sequence ID" value="NZ_JAOYEY010000050.1"/>
</dbReference>
<proteinExistence type="predicted"/>
<evidence type="ECO:0000313" key="2">
    <source>
        <dbReference type="EMBL" id="MCV9888207.1"/>
    </source>
</evidence>
<protein>
    <submittedName>
        <fullName evidence="2">Glycerophosphodiester phosphodiesterase</fullName>
    </submittedName>
</protein>
<feature type="domain" description="GP-PDE" evidence="1">
    <location>
        <begin position="2"/>
        <end position="239"/>
    </location>
</feature>
<sequence length="246" mass="28163">MTLIFGHRGAAGTYPENTMTSFIAAYQAGADGIELDVQMTKDGELVVIHDETVDRTTDGSGFVGELLLSDILKLDASYTFSQYTGQVKIPTLEEVLKWVATLPSFLINIELKNGIIEYPMIEERTIELVQKFNLEKRTIISSFNHYSLVKCAELTGEIETAILYMERLYKPWEYVKEVGASGVHPHYYAVNREIIENSKLHQVSIRPFTVNEEKIMIDFMKNECTAFITDFPERAVEQRKKYKQKE</sequence>
<dbReference type="PROSITE" id="PS51704">
    <property type="entry name" value="GP_PDE"/>
    <property type="match status" value="1"/>
</dbReference>
<accession>A0ABT3DNM3</accession>
<dbReference type="PANTHER" id="PTHR46211">
    <property type="entry name" value="GLYCEROPHOSPHORYL DIESTER PHOSPHODIESTERASE"/>
    <property type="match status" value="1"/>
</dbReference>
<dbReference type="CDD" id="cd08563">
    <property type="entry name" value="GDPD_TtGDE_like"/>
    <property type="match status" value="1"/>
</dbReference>
<organism evidence="2 3">
    <name type="scientific">Metabacillus halosaccharovorans</name>
    <dbReference type="NCBI Taxonomy" id="930124"/>
    <lineage>
        <taxon>Bacteria</taxon>
        <taxon>Bacillati</taxon>
        <taxon>Bacillota</taxon>
        <taxon>Bacilli</taxon>
        <taxon>Bacillales</taxon>
        <taxon>Bacillaceae</taxon>
        <taxon>Metabacillus</taxon>
    </lineage>
</organism>